<feature type="region of interest" description="Disordered" evidence="11">
    <location>
        <begin position="1050"/>
        <end position="1087"/>
    </location>
</feature>
<keyword evidence="6 10" id="KW-0297">G-protein coupled receptor</keyword>
<evidence type="ECO:0000256" key="2">
    <source>
        <dbReference type="ARBA" id="ARBA00010663"/>
    </source>
</evidence>
<feature type="region of interest" description="Disordered" evidence="11">
    <location>
        <begin position="957"/>
        <end position="1000"/>
    </location>
</feature>
<feature type="domain" description="G-protein coupled receptors family 1 profile" evidence="14">
    <location>
        <begin position="1854"/>
        <end position="1922"/>
    </location>
</feature>
<evidence type="ECO:0000256" key="12">
    <source>
        <dbReference type="SAM" id="Phobius"/>
    </source>
</evidence>
<dbReference type="SUPFAM" id="SSF81321">
    <property type="entry name" value="Family A G protein-coupled receptor-like"/>
    <property type="match status" value="3"/>
</dbReference>
<dbReference type="PANTHER" id="PTHR24247:SF261">
    <property type="entry name" value="G-PROTEIN COUPLED RECEPTORS FAMILY 1 PROFILE DOMAIN-CONTAINING PROTEIN"/>
    <property type="match status" value="1"/>
</dbReference>
<keyword evidence="4 10" id="KW-0812">Transmembrane</keyword>
<dbReference type="InterPro" id="IPR017452">
    <property type="entry name" value="GPCR_Rhodpsn_7TM"/>
</dbReference>
<feature type="region of interest" description="Disordered" evidence="11">
    <location>
        <begin position="834"/>
        <end position="853"/>
    </location>
</feature>
<feature type="region of interest" description="Disordered" evidence="11">
    <location>
        <begin position="1593"/>
        <end position="1623"/>
    </location>
</feature>
<feature type="compositionally biased region" description="Basic residues" evidence="11">
    <location>
        <begin position="498"/>
        <end position="507"/>
    </location>
</feature>
<evidence type="ECO:0000256" key="1">
    <source>
        <dbReference type="ARBA" id="ARBA00004651"/>
    </source>
</evidence>
<keyword evidence="3" id="KW-1003">Cell membrane</keyword>
<keyword evidence="9 10" id="KW-0807">Transducer</keyword>
<feature type="region of interest" description="Disordered" evidence="11">
    <location>
        <begin position="1174"/>
        <end position="1229"/>
    </location>
</feature>
<feature type="compositionally biased region" description="Acidic residues" evidence="11">
    <location>
        <begin position="1188"/>
        <end position="1229"/>
    </location>
</feature>
<dbReference type="GO" id="GO:0030594">
    <property type="term" value="F:neurotransmitter receptor activity"/>
    <property type="evidence" value="ECO:0007669"/>
    <property type="project" value="TreeGrafter"/>
</dbReference>
<feature type="compositionally biased region" description="Polar residues" evidence="11">
    <location>
        <begin position="1529"/>
        <end position="1541"/>
    </location>
</feature>
<feature type="compositionally biased region" description="Polar residues" evidence="11">
    <location>
        <begin position="1597"/>
        <end position="1613"/>
    </location>
</feature>
<evidence type="ECO:0000313" key="15">
    <source>
        <dbReference type="EMBL" id="MDE45009.1"/>
    </source>
</evidence>
<feature type="transmembrane region" description="Helical" evidence="12">
    <location>
        <begin position="231"/>
        <end position="257"/>
    </location>
</feature>
<evidence type="ECO:0000256" key="7">
    <source>
        <dbReference type="ARBA" id="ARBA00023136"/>
    </source>
</evidence>
<reference evidence="15" key="1">
    <citation type="submission" date="2018-10" db="EMBL/GenBank/DDBJ databases">
        <title>Transcriptome assembly of Aceria tosichella (Wheat curl mite) Type 2.</title>
        <authorList>
            <person name="Scully E.D."/>
            <person name="Geib S.M."/>
            <person name="Palmer N.A."/>
            <person name="Gupta A.K."/>
            <person name="Sarath G."/>
            <person name="Tatineni S."/>
        </authorList>
    </citation>
    <scope>NUCLEOTIDE SEQUENCE</scope>
    <source>
        <strain evidence="15">LincolnNE</strain>
    </source>
</reference>
<accession>A0A6G1S3S5</accession>
<proteinExistence type="inferred from homology"/>
<feature type="transmembrane region" description="Helical" evidence="12">
    <location>
        <begin position="269"/>
        <end position="289"/>
    </location>
</feature>
<protein>
    <submittedName>
        <fullName evidence="15">Alpha-2C adrenergic receptor</fullName>
    </submittedName>
</protein>
<feature type="signal peptide" evidence="13">
    <location>
        <begin position="1"/>
        <end position="22"/>
    </location>
</feature>
<feature type="transmembrane region" description="Helical" evidence="12">
    <location>
        <begin position="1864"/>
        <end position="1886"/>
    </location>
</feature>
<dbReference type="Gene3D" id="1.20.1070.10">
    <property type="entry name" value="Rhodopsin 7-helix transmembrane proteins"/>
    <property type="match status" value="3"/>
</dbReference>
<feature type="region of interest" description="Disordered" evidence="11">
    <location>
        <begin position="1323"/>
        <end position="1351"/>
    </location>
</feature>
<feature type="transmembrane region" description="Helical" evidence="12">
    <location>
        <begin position="1906"/>
        <end position="1925"/>
    </location>
</feature>
<feature type="compositionally biased region" description="Polar residues" evidence="11">
    <location>
        <begin position="1075"/>
        <end position="1087"/>
    </location>
</feature>
<feature type="compositionally biased region" description="Gly residues" evidence="11">
    <location>
        <begin position="661"/>
        <end position="675"/>
    </location>
</feature>
<evidence type="ECO:0000256" key="11">
    <source>
        <dbReference type="SAM" id="MobiDB-lite"/>
    </source>
</evidence>
<keyword evidence="7 12" id="KW-0472">Membrane</keyword>
<dbReference type="GO" id="GO:0005886">
    <property type="term" value="C:plasma membrane"/>
    <property type="evidence" value="ECO:0007669"/>
    <property type="project" value="UniProtKB-SubCell"/>
</dbReference>
<evidence type="ECO:0000313" key="16">
    <source>
        <dbReference type="EMBL" id="MDE51776.1"/>
    </source>
</evidence>
<evidence type="ECO:0000256" key="10">
    <source>
        <dbReference type="RuleBase" id="RU000688"/>
    </source>
</evidence>
<feature type="compositionally biased region" description="Low complexity" evidence="11">
    <location>
        <begin position="1430"/>
        <end position="1441"/>
    </location>
</feature>
<dbReference type="GO" id="GO:0030425">
    <property type="term" value="C:dendrite"/>
    <property type="evidence" value="ECO:0007669"/>
    <property type="project" value="TreeGrafter"/>
</dbReference>
<dbReference type="GO" id="GO:0007198">
    <property type="term" value="P:adenylate cyclase-inhibiting serotonin receptor signaling pathway"/>
    <property type="evidence" value="ECO:0007669"/>
    <property type="project" value="TreeGrafter"/>
</dbReference>
<keyword evidence="5 12" id="KW-1133">Transmembrane helix</keyword>
<dbReference type="InterPro" id="IPR000276">
    <property type="entry name" value="GPCR_Rhodpsn"/>
</dbReference>
<feature type="region of interest" description="Disordered" evidence="11">
    <location>
        <begin position="1646"/>
        <end position="1695"/>
    </location>
</feature>
<comment type="subcellular location">
    <subcellularLocation>
        <location evidence="1">Cell membrane</location>
        <topology evidence="1">Multi-pass membrane protein</topology>
    </subcellularLocation>
</comment>
<feature type="compositionally biased region" description="Low complexity" evidence="11">
    <location>
        <begin position="393"/>
        <end position="415"/>
    </location>
</feature>
<comment type="similarity">
    <text evidence="2 10">Belongs to the G-protein coupled receptor 1 family.</text>
</comment>
<feature type="region of interest" description="Disordered" evidence="11">
    <location>
        <begin position="1708"/>
        <end position="1796"/>
    </location>
</feature>
<feature type="region of interest" description="Disordered" evidence="11">
    <location>
        <begin position="1419"/>
        <end position="1453"/>
    </location>
</feature>
<sequence length="1943" mass="209781">MVRPNRMLSLGGVAIAAAAAAAATTAAVAVAAVNAAANNSSNDYPHQHHHLQSLASSDGARLARRGLSPLQQQQRRRRQQPDEKTDAATAVALNDPQLQDQDIASRLSATTATTTIATSSEQLSVTAGVTQAFDNSQTDRHWMIDQNNTSHRSSQPGAIINRNNATSQSSSSTDEALIALVAATPSQLQLQQLQQQQQQLQVQPQQQSFSDWWQEYWSRQPFPSGYTQSSITLVACLLTTIIFLIVVGNLLVCIAIFTEKSLKPTQNWFIASLAVSDMLLGLVVMPFSLARELMGFWIFGPLWCDIHEALDVLLTTASINTLCLISLDRYWSITQAVSYLKKRTPRRAVFMIAFVWVFSAAVSLPPLFGWKKQSPTVTAPVPIVNSNSSRLAQIQQAQQKNQNNNQRQRSSSSSSSDREQRDEQYDEDDELSATRRIPVTTTTPTTRTTVDSLNQGNQGEDATGETEPGLNGGGGDEEESYQGNDESASLVGQEQQRQWHRKRRRRYQANSQPRVSSSSSATSSSLSSSSSSSPAFTVPSSNDQRRKLIRANGPENIPDSLQRTAAMSSIQQMQQLQQPVIPYAYLSSEQVPQLQAEQQLQQQQTNEYPTCQLSDDVGYVLYSALGSFFIPCAVMVFTYIKIGLAARKRARRAINKQSRAGGAGGAKRGASGGAGLQRRTIAGTTSGRASKQQPVGDSALLLAPTLTTGVGGGEGAISENQFLDESDPDRVVFTANQRRTPKGLHHHHRNSRAGIHQVAVAASAAAGFSLDAVQNRNQATPTPPMMGKLVVVERQKVTQPLVGSISDQQQEVQPIAPIAADAAAAAAVIASTTATSRASVTPPPMSPEASSDQDLSSACCAATLITSGSKLASPSALKCSSSCGGISSIQQQQQKQKQQSLDQQQAVTAVAASIEQPEAQLQHLGQRDRKPTNESNDSSLITVMSASMNELPQVTRFNFSPTEPAGQAPSAASASSGQVVIGSKHERDEHLEEQEEQEKQRATALLRAISRAGRELANDETLAEVIGQEEYVADESQETQKLHPSEIHAAESHDLAGSTEASQRDTPTDARMTKQEQQQQPSNNSTNETCFMTIEEDSDHLEAQTGRTIMMIASNAKQSSCSLAGKSQKGIMMTMLPPALGSVAAQQQQNDTSTIVCNNVACLRRHARRQANRRRRGSSYCGSSMTINDDDDEEEEDDDEEDEEEEEDDDDDDMIANGDDSVDEDDECLDDDVLTDDCNGYSGSCRLDPYCTGATGSTTCVHCRECPHDSPLSCVYNYSKSTPPNQDSPRLLHGSGGCISISEQQQQQTGLRSNNKRTSRRFVSQHAHHHNTRSSSVAATAAAAQNSQDGADCSNISEIEAQSLTGDDNLSLTDYYRNNEDNSSIVGHDVLDATPAREYLGPKRRSLVASAIASVGGGINRMTSGGSSNQQQLQQQQQQQQPAQMGTTGRKKSSIGFHLARFGSGSGVLGGGASSGHTYSNPPAGGGLLALAAASQQQNQQQVGGGNATRNLKTLRQNFFHKLNQLTAKSAAKQQDNSNKLEANKCRSPTYGKSSAHSSYGSSYEPSVDCATTSNLHSTNDQYQMETTLGETDEYEAQTSAETTKQSSDQISSGGAGGRRDSPVGKLMSIAQQAAAAATVTTMAAAAAKHTSSHPMISSKDVQPKQNQRSHQAHKSNSSGMEMINNNNNTTTNTNNNKRIQLMSAADEDESNVLAQSSSQISLTTEGERNMQTSFNVDDDDDDNGNNNSNRQTTMKLSHDRDQRGALTGNNNNNNSSTITGLGVKRRSKDKVPPGTSLSLVCSSQIGASEHPRATGTNATFRLGAGGTSSGTGGGGSNVISKAFLASDNERHKRKLAKARERRATLILGLIMATFISCWFPFFTFYVLRAICHVCRDYIPPRLEAFIFWMGYCNSAINPIIYTIFNRDFRKAFRKILFRCSRE</sequence>
<feature type="transmembrane region" description="Helical" evidence="12">
    <location>
        <begin position="348"/>
        <end position="368"/>
    </location>
</feature>
<keyword evidence="13" id="KW-0732">Signal</keyword>
<feature type="compositionally biased region" description="Low complexity" evidence="11">
    <location>
        <begin position="434"/>
        <end position="450"/>
    </location>
</feature>
<feature type="chain" id="PRO_5036385024" evidence="13">
    <location>
        <begin position="23"/>
        <end position="1943"/>
    </location>
</feature>
<feature type="compositionally biased region" description="Polar residues" evidence="11">
    <location>
        <begin position="451"/>
        <end position="460"/>
    </location>
</feature>
<dbReference type="EMBL" id="GGYP01000238">
    <property type="protein sequence ID" value="MDE45009.1"/>
    <property type="molecule type" value="Transcribed_RNA"/>
</dbReference>
<dbReference type="PROSITE" id="PS50262">
    <property type="entry name" value="G_PROTEIN_RECEP_F1_2"/>
    <property type="match status" value="2"/>
</dbReference>
<feature type="compositionally biased region" description="Polar residues" evidence="11">
    <location>
        <begin position="481"/>
        <end position="492"/>
    </location>
</feature>
<feature type="compositionally biased region" description="Low complexity" evidence="11">
    <location>
        <begin position="515"/>
        <end position="541"/>
    </location>
</feature>
<evidence type="ECO:0000256" key="9">
    <source>
        <dbReference type="ARBA" id="ARBA00023224"/>
    </source>
</evidence>
<feature type="domain" description="G-protein coupled receptors family 1 profile" evidence="14">
    <location>
        <begin position="248"/>
        <end position="368"/>
    </location>
</feature>
<evidence type="ECO:0000256" key="13">
    <source>
        <dbReference type="SAM" id="SignalP"/>
    </source>
</evidence>
<dbReference type="GO" id="GO:0045202">
    <property type="term" value="C:synapse"/>
    <property type="evidence" value="ECO:0007669"/>
    <property type="project" value="GOC"/>
</dbReference>
<evidence type="ECO:0000256" key="6">
    <source>
        <dbReference type="ARBA" id="ARBA00023040"/>
    </source>
</evidence>
<evidence type="ECO:0000256" key="8">
    <source>
        <dbReference type="ARBA" id="ARBA00023170"/>
    </source>
</evidence>
<evidence type="ECO:0000256" key="4">
    <source>
        <dbReference type="ARBA" id="ARBA00022692"/>
    </source>
</evidence>
<evidence type="ECO:0000256" key="5">
    <source>
        <dbReference type="ARBA" id="ARBA00022989"/>
    </source>
</evidence>
<evidence type="ECO:0000259" key="14">
    <source>
        <dbReference type="PROSITE" id="PS50262"/>
    </source>
</evidence>
<dbReference type="PROSITE" id="PS00237">
    <property type="entry name" value="G_PROTEIN_RECEP_F1_1"/>
    <property type="match status" value="1"/>
</dbReference>
<dbReference type="PANTHER" id="PTHR24247">
    <property type="entry name" value="5-HYDROXYTRYPTAMINE RECEPTOR"/>
    <property type="match status" value="1"/>
</dbReference>
<evidence type="ECO:0000256" key="3">
    <source>
        <dbReference type="ARBA" id="ARBA00022475"/>
    </source>
</evidence>
<feature type="compositionally biased region" description="Polar residues" evidence="11">
    <location>
        <begin position="1713"/>
        <end position="1735"/>
    </location>
</feature>
<gene>
    <name evidence="15" type="primary">adra2c_0</name>
    <name evidence="16" type="synonym">adra2c_1</name>
    <name evidence="15" type="ORF">g.7813</name>
    <name evidence="16" type="ORF">g.7815</name>
</gene>
<feature type="region of interest" description="Disordered" evidence="11">
    <location>
        <begin position="67"/>
        <end position="86"/>
    </location>
</feature>
<dbReference type="GO" id="GO:0007187">
    <property type="term" value="P:G protein-coupled receptor signaling pathway, coupled to cyclic nucleotide second messenger"/>
    <property type="evidence" value="ECO:0007669"/>
    <property type="project" value="TreeGrafter"/>
</dbReference>
<dbReference type="PRINTS" id="PR00237">
    <property type="entry name" value="GPCRRHODOPSN"/>
</dbReference>
<dbReference type="Pfam" id="PF00001">
    <property type="entry name" value="7tm_1"/>
    <property type="match status" value="2"/>
</dbReference>
<feature type="region of interest" description="Disordered" evidence="11">
    <location>
        <begin position="655"/>
        <end position="676"/>
    </location>
</feature>
<dbReference type="EMBL" id="GGYP01007005">
    <property type="protein sequence ID" value="MDE51776.1"/>
    <property type="molecule type" value="Transcribed_RNA"/>
</dbReference>
<feature type="region of interest" description="Disordered" evidence="11">
    <location>
        <begin position="1529"/>
        <end position="1567"/>
    </location>
</feature>
<organism evidence="15">
    <name type="scientific">Aceria tosichella</name>
    <name type="common">wheat curl mite</name>
    <dbReference type="NCBI Taxonomy" id="561515"/>
    <lineage>
        <taxon>Eukaryota</taxon>
        <taxon>Metazoa</taxon>
        <taxon>Ecdysozoa</taxon>
        <taxon>Arthropoda</taxon>
        <taxon>Chelicerata</taxon>
        <taxon>Arachnida</taxon>
        <taxon>Acari</taxon>
        <taxon>Acariformes</taxon>
        <taxon>Trombidiformes</taxon>
        <taxon>Prostigmata</taxon>
        <taxon>Eupodina</taxon>
        <taxon>Eriophyoidea</taxon>
        <taxon>Eriophyidae</taxon>
        <taxon>Eriophyinae</taxon>
        <taxon>Aceriini</taxon>
        <taxon>Aceria</taxon>
    </lineage>
</organism>
<feature type="compositionally biased region" description="Polar residues" evidence="11">
    <location>
        <begin position="1653"/>
        <end position="1680"/>
    </location>
</feature>
<name>A0A6G1S3S5_9ACAR</name>
<dbReference type="GO" id="GO:0007268">
    <property type="term" value="P:chemical synaptic transmission"/>
    <property type="evidence" value="ECO:0007669"/>
    <property type="project" value="TreeGrafter"/>
</dbReference>
<feature type="compositionally biased region" description="Basic and acidic residues" evidence="11">
    <location>
        <begin position="1062"/>
        <end position="1074"/>
    </location>
</feature>
<dbReference type="GO" id="GO:0004993">
    <property type="term" value="F:G protein-coupled serotonin receptor activity"/>
    <property type="evidence" value="ECO:0007669"/>
    <property type="project" value="TreeGrafter"/>
</dbReference>
<keyword evidence="8 10" id="KW-0675">Receptor</keyword>
<feature type="region of interest" description="Disordered" evidence="11">
    <location>
        <begin position="393"/>
        <end position="544"/>
    </location>
</feature>
<feature type="compositionally biased region" description="Low complexity" evidence="11">
    <location>
        <begin position="964"/>
        <end position="978"/>
    </location>
</feature>
<feature type="compositionally biased region" description="Low complexity" evidence="11">
    <location>
        <begin position="1685"/>
        <end position="1695"/>
    </location>
</feature>
<feature type="compositionally biased region" description="Low complexity" evidence="11">
    <location>
        <begin position="1554"/>
        <end position="1567"/>
    </location>
</feature>